<dbReference type="GO" id="GO:0000166">
    <property type="term" value="F:nucleotide binding"/>
    <property type="evidence" value="ECO:0007669"/>
    <property type="project" value="InterPro"/>
</dbReference>
<dbReference type="KEGG" id="bcv:Bcav_3396"/>
<dbReference type="AlphaFoldDB" id="C5C213"/>
<evidence type="ECO:0000256" key="1">
    <source>
        <dbReference type="ARBA" id="ARBA00023002"/>
    </source>
</evidence>
<dbReference type="RefSeq" id="WP_015883875.1">
    <property type="nucleotide sequence ID" value="NC_012669.1"/>
</dbReference>
<dbReference type="InterPro" id="IPR000683">
    <property type="entry name" value="Gfo/Idh/MocA-like_OxRdtase_N"/>
</dbReference>
<gene>
    <name evidence="5" type="ordered locus">Bcav_3396</name>
</gene>
<reference evidence="5 6" key="1">
    <citation type="journal article" date="2009" name="Stand. Genomic Sci.">
        <title>Complete genome sequence of Beutenbergia cavernae type strain (HKI 0122).</title>
        <authorList>
            <person name="Land M."/>
            <person name="Pukall R."/>
            <person name="Abt B."/>
            <person name="Goker M."/>
            <person name="Rohde M."/>
            <person name="Glavina Del Rio T."/>
            <person name="Tice H."/>
            <person name="Copeland A."/>
            <person name="Cheng J.F."/>
            <person name="Lucas S."/>
            <person name="Chen F."/>
            <person name="Nolan M."/>
            <person name="Bruce D."/>
            <person name="Goodwin L."/>
            <person name="Pitluck S."/>
            <person name="Ivanova N."/>
            <person name="Mavromatis K."/>
            <person name="Ovchinnikova G."/>
            <person name="Pati A."/>
            <person name="Chen A."/>
            <person name="Palaniappan K."/>
            <person name="Hauser L."/>
            <person name="Chang Y.J."/>
            <person name="Jefferies C.C."/>
            <person name="Saunders E."/>
            <person name="Brettin T."/>
            <person name="Detter J.C."/>
            <person name="Han C."/>
            <person name="Chain P."/>
            <person name="Bristow J."/>
            <person name="Eisen J.A."/>
            <person name="Markowitz V."/>
            <person name="Hugenholtz P."/>
            <person name="Kyrpides N.C."/>
            <person name="Klenk H.P."/>
            <person name="Lapidus A."/>
        </authorList>
    </citation>
    <scope>NUCLEOTIDE SEQUENCE [LARGE SCALE GENOMIC DNA]</scope>
    <source>
        <strain evidence="6">ATCC BAA-8 / DSM 12333 / NBRC 16432</strain>
    </source>
</reference>
<dbReference type="SUPFAM" id="SSF55347">
    <property type="entry name" value="Glyceraldehyde-3-phosphate dehydrogenase-like, C-terminal domain"/>
    <property type="match status" value="1"/>
</dbReference>
<evidence type="ECO:0000313" key="6">
    <source>
        <dbReference type="Proteomes" id="UP000007962"/>
    </source>
</evidence>
<dbReference type="Pfam" id="PF01408">
    <property type="entry name" value="GFO_IDH_MocA"/>
    <property type="match status" value="1"/>
</dbReference>
<dbReference type="InterPro" id="IPR036291">
    <property type="entry name" value="NAD(P)-bd_dom_sf"/>
</dbReference>
<evidence type="ECO:0000256" key="2">
    <source>
        <dbReference type="ARBA" id="ARBA00023027"/>
    </source>
</evidence>
<evidence type="ECO:0000259" key="3">
    <source>
        <dbReference type="Pfam" id="PF01408"/>
    </source>
</evidence>
<evidence type="ECO:0000313" key="5">
    <source>
        <dbReference type="EMBL" id="ACQ81638.1"/>
    </source>
</evidence>
<keyword evidence="2" id="KW-0520">NAD</keyword>
<dbReference type="HOGENOM" id="CLU_023194_6_0_11"/>
<feature type="domain" description="Gfo/Idh/MocA-like oxidoreductase N-terminal" evidence="3">
    <location>
        <begin position="8"/>
        <end position="122"/>
    </location>
</feature>
<organism evidence="5 6">
    <name type="scientific">Beutenbergia cavernae (strain ATCC BAA-8 / DSM 12333 / CCUG 43141 / JCM 11478 / NBRC 16432 / NCIMB 13614 / HKI 0122)</name>
    <dbReference type="NCBI Taxonomy" id="471853"/>
    <lineage>
        <taxon>Bacteria</taxon>
        <taxon>Bacillati</taxon>
        <taxon>Actinomycetota</taxon>
        <taxon>Actinomycetes</taxon>
        <taxon>Micrococcales</taxon>
        <taxon>Beutenbergiaceae</taxon>
        <taxon>Beutenbergia</taxon>
    </lineage>
</organism>
<dbReference type="Proteomes" id="UP000007962">
    <property type="component" value="Chromosome"/>
</dbReference>
<proteinExistence type="predicted"/>
<dbReference type="EMBL" id="CP001618">
    <property type="protein sequence ID" value="ACQ81638.1"/>
    <property type="molecule type" value="Genomic_DNA"/>
</dbReference>
<dbReference type="Pfam" id="PF22725">
    <property type="entry name" value="GFO_IDH_MocA_C3"/>
    <property type="match status" value="1"/>
</dbReference>
<evidence type="ECO:0000259" key="4">
    <source>
        <dbReference type="Pfam" id="PF22725"/>
    </source>
</evidence>
<dbReference type="STRING" id="471853.Bcav_3396"/>
<keyword evidence="6" id="KW-1185">Reference proteome</keyword>
<dbReference type="PANTHER" id="PTHR43818:SF11">
    <property type="entry name" value="BCDNA.GH03377"/>
    <property type="match status" value="1"/>
</dbReference>
<sequence>MSGTGRVGVGLIGAGVISKQYLENLTAFPDLDVRFVADLDVERARTQADAFGVPGAGTVEELLADAEIEIVVNLTIPAVHADVDRQIIAAGKHVWSEKPFALDRSSGQEVLEAAREAGVRVACAPDTFLGAGLQTARRVIASGRIGEPQSALFLFQSPGPESWHPSPEFLFAVGGGPLLDIGPYYLTALVQNLGAVASVTATGSRTREARVIGSGPKAGTEFPVEVPTNVNALLVFESGASAVAVFSFDSHLRRAGAIDVMGTLGTVTLPDPNTFTGPSTVFTSETPDGDVVPHSGSEFGRGSGVLDLARSIRAGVREQAPAELAFHVLDVMDAIGESIASGETVSVLSTVQPSAILPEDWDPSAATL</sequence>
<name>C5C213_BEUC1</name>
<dbReference type="Gene3D" id="3.40.50.720">
    <property type="entry name" value="NAD(P)-binding Rossmann-like Domain"/>
    <property type="match status" value="1"/>
</dbReference>
<dbReference type="OrthoDB" id="9776544at2"/>
<accession>C5C213</accession>
<dbReference type="InterPro" id="IPR050463">
    <property type="entry name" value="Gfo/Idh/MocA_oxidrdct_glycsds"/>
</dbReference>
<dbReference type="InterPro" id="IPR055170">
    <property type="entry name" value="GFO_IDH_MocA-like_dom"/>
</dbReference>
<dbReference type="Gene3D" id="3.30.360.10">
    <property type="entry name" value="Dihydrodipicolinate Reductase, domain 2"/>
    <property type="match status" value="1"/>
</dbReference>
<dbReference type="SUPFAM" id="SSF51735">
    <property type="entry name" value="NAD(P)-binding Rossmann-fold domains"/>
    <property type="match status" value="1"/>
</dbReference>
<dbReference type="eggNOG" id="COG0673">
    <property type="taxonomic scope" value="Bacteria"/>
</dbReference>
<feature type="domain" description="GFO/IDH/MocA-like oxidoreductase" evidence="4">
    <location>
        <begin position="134"/>
        <end position="267"/>
    </location>
</feature>
<dbReference type="GO" id="GO:0016491">
    <property type="term" value="F:oxidoreductase activity"/>
    <property type="evidence" value="ECO:0007669"/>
    <property type="project" value="UniProtKB-KW"/>
</dbReference>
<keyword evidence="1" id="KW-0560">Oxidoreductase</keyword>
<dbReference type="PANTHER" id="PTHR43818">
    <property type="entry name" value="BCDNA.GH03377"/>
    <property type="match status" value="1"/>
</dbReference>
<protein>
    <submittedName>
        <fullName evidence="5">Oxidoreductase domain protein</fullName>
    </submittedName>
</protein>